<proteinExistence type="predicted"/>
<name>W4LLT1_ENTF1</name>
<dbReference type="GO" id="GO:0043138">
    <property type="term" value="F:3'-5' DNA helicase activity"/>
    <property type="evidence" value="ECO:0007669"/>
    <property type="project" value="TreeGrafter"/>
</dbReference>
<comment type="caution">
    <text evidence="8">The sequence shown here is derived from an EMBL/GenBank/DDBJ whole genome shotgun (WGS) entry which is preliminary data.</text>
</comment>
<accession>W4LLT1</accession>
<evidence type="ECO:0000256" key="2">
    <source>
        <dbReference type="ARBA" id="ARBA00022801"/>
    </source>
</evidence>
<keyword evidence="3" id="KW-0347">Helicase</keyword>
<evidence type="ECO:0000313" key="8">
    <source>
        <dbReference type="EMBL" id="ETW98680.1"/>
    </source>
</evidence>
<dbReference type="HOGENOM" id="CLU_653023_0_0_7"/>
<evidence type="ECO:0000256" key="1">
    <source>
        <dbReference type="ARBA" id="ARBA00022741"/>
    </source>
</evidence>
<keyword evidence="4" id="KW-0067">ATP-binding</keyword>
<feature type="domain" description="UvrD-like helicase C-terminal" evidence="7">
    <location>
        <begin position="1"/>
        <end position="230"/>
    </location>
</feature>
<gene>
    <name evidence="8" type="ORF">ETSY1_17795</name>
</gene>
<dbReference type="GO" id="GO:0005524">
    <property type="term" value="F:ATP binding"/>
    <property type="evidence" value="ECO:0007669"/>
    <property type="project" value="UniProtKB-KW"/>
</dbReference>
<dbReference type="Pfam" id="PF21196">
    <property type="entry name" value="PcrA_UvrD_tudor"/>
    <property type="match status" value="1"/>
</dbReference>
<feature type="region of interest" description="Disordered" evidence="6">
    <location>
        <begin position="326"/>
        <end position="380"/>
    </location>
</feature>
<dbReference type="GO" id="GO:0016787">
    <property type="term" value="F:hydrolase activity"/>
    <property type="evidence" value="ECO:0007669"/>
    <property type="project" value="UniProtKB-KW"/>
</dbReference>
<evidence type="ECO:0000256" key="4">
    <source>
        <dbReference type="ARBA" id="ARBA00022840"/>
    </source>
</evidence>
<dbReference type="InterPro" id="IPR027417">
    <property type="entry name" value="P-loop_NTPase"/>
</dbReference>
<evidence type="ECO:0000259" key="7">
    <source>
        <dbReference type="PROSITE" id="PS51217"/>
    </source>
</evidence>
<reference evidence="8 9" key="1">
    <citation type="journal article" date="2014" name="Nature">
        <title>An environmental bacterial taxon with a large and distinct metabolic repertoire.</title>
        <authorList>
            <person name="Wilson M.C."/>
            <person name="Mori T."/>
            <person name="Ruckert C."/>
            <person name="Uria A.R."/>
            <person name="Helf M.J."/>
            <person name="Takada K."/>
            <person name="Gernert C."/>
            <person name="Steffens U.A."/>
            <person name="Heycke N."/>
            <person name="Schmitt S."/>
            <person name="Rinke C."/>
            <person name="Helfrich E.J."/>
            <person name="Brachmann A.O."/>
            <person name="Gurgui C."/>
            <person name="Wakimoto T."/>
            <person name="Kracht M."/>
            <person name="Crusemann M."/>
            <person name="Hentschel U."/>
            <person name="Abe I."/>
            <person name="Matsunaga S."/>
            <person name="Kalinowski J."/>
            <person name="Takeyama H."/>
            <person name="Piel J."/>
        </authorList>
    </citation>
    <scope>NUCLEOTIDE SEQUENCE [LARGE SCALE GENOMIC DNA]</scope>
    <source>
        <strain evidence="9">TSY1</strain>
    </source>
</reference>
<dbReference type="GO" id="GO:0005829">
    <property type="term" value="C:cytosol"/>
    <property type="evidence" value="ECO:0007669"/>
    <property type="project" value="TreeGrafter"/>
</dbReference>
<dbReference type="GO" id="GO:0000725">
    <property type="term" value="P:recombinational repair"/>
    <property type="evidence" value="ECO:0007669"/>
    <property type="project" value="TreeGrafter"/>
</dbReference>
<sequence length="420" mass="46208">ICENIAGLHRSEGVAYRDCAIFYRTNAQSRVLEDGLRRAQLPYQVIGGLRFYDRKEIKDVLCYLRLLVNPQDTISLQRIINVPRRGIGQTSLAKLEALALERELFGLDILPVALETGVVGKNILAKLRSFHELMTSLCEEAPHMGVADITREVLVRSGYVDALEAEQTAEAQNRLENLSELVTAASEFDSHGEGEGLQDFLTQTALLSDQDNLSDESGSVVLMTLHSSKGLEYPVVFIAGMENGLFPHSRTFDEPAEMEEERRLCYVGITRAEKRLFLTGATRRRIYGVEQPHPPSLFLADIPASCIQDFSANAILEMVRQPWASEAASTPETTGGNGPSWTRSAPGVRAGAPGRKSAPTRAESSSATPYGVGTQVHHQHFGRGVVQKREGDGDQLKLTVVFRDHGIKKVLAKFAPMQPV</sequence>
<dbReference type="FunFam" id="1.10.486.10:FF:000003">
    <property type="entry name" value="ATP-dependent DNA helicase"/>
    <property type="match status" value="1"/>
</dbReference>
<keyword evidence="2" id="KW-0378">Hydrolase</keyword>
<dbReference type="GO" id="GO:0033202">
    <property type="term" value="C:DNA helicase complex"/>
    <property type="evidence" value="ECO:0007669"/>
    <property type="project" value="TreeGrafter"/>
</dbReference>
<evidence type="ECO:0000313" key="9">
    <source>
        <dbReference type="Proteomes" id="UP000019141"/>
    </source>
</evidence>
<dbReference type="CDD" id="cd18807">
    <property type="entry name" value="SF1_C_UvrD"/>
    <property type="match status" value="1"/>
</dbReference>
<dbReference type="GO" id="GO:0003677">
    <property type="term" value="F:DNA binding"/>
    <property type="evidence" value="ECO:0007669"/>
    <property type="project" value="InterPro"/>
</dbReference>
<feature type="non-terminal residue" evidence="8">
    <location>
        <position position="1"/>
    </location>
</feature>
<dbReference type="PANTHER" id="PTHR11070">
    <property type="entry name" value="UVRD / RECB / PCRA DNA HELICASE FAMILY MEMBER"/>
    <property type="match status" value="1"/>
</dbReference>
<dbReference type="PROSITE" id="PS51217">
    <property type="entry name" value="UVRD_HELICASE_CTER"/>
    <property type="match status" value="1"/>
</dbReference>
<evidence type="ECO:0000256" key="3">
    <source>
        <dbReference type="ARBA" id="ARBA00022806"/>
    </source>
</evidence>
<keyword evidence="1" id="KW-0547">Nucleotide-binding</keyword>
<dbReference type="InterPro" id="IPR014017">
    <property type="entry name" value="DNA_helicase_UvrD-like_C"/>
</dbReference>
<dbReference type="EMBL" id="AZHW01000530">
    <property type="protein sequence ID" value="ETW98680.1"/>
    <property type="molecule type" value="Genomic_DNA"/>
</dbReference>
<keyword evidence="9" id="KW-1185">Reference proteome</keyword>
<dbReference type="PATRIC" id="fig|1429438.4.peg.3482"/>
<evidence type="ECO:0000256" key="5">
    <source>
        <dbReference type="ARBA" id="ARBA00034923"/>
    </source>
</evidence>
<dbReference type="Gene3D" id="3.40.50.300">
    <property type="entry name" value="P-loop containing nucleotide triphosphate hydrolases"/>
    <property type="match status" value="1"/>
</dbReference>
<feature type="compositionally biased region" description="Polar residues" evidence="6">
    <location>
        <begin position="327"/>
        <end position="343"/>
    </location>
</feature>
<protein>
    <recommendedName>
        <fullName evidence="5">DNA 3'-5' helicase II</fullName>
    </recommendedName>
</protein>
<dbReference type="InterPro" id="IPR000212">
    <property type="entry name" value="DNA_helicase_UvrD/REP"/>
</dbReference>
<organism evidence="8 9">
    <name type="scientific">Entotheonella factor</name>
    <dbReference type="NCBI Taxonomy" id="1429438"/>
    <lineage>
        <taxon>Bacteria</taxon>
        <taxon>Pseudomonadati</taxon>
        <taxon>Nitrospinota/Tectimicrobiota group</taxon>
        <taxon>Candidatus Tectimicrobiota</taxon>
        <taxon>Candidatus Entotheonellia</taxon>
        <taxon>Candidatus Entotheonellales</taxon>
        <taxon>Candidatus Entotheonellaceae</taxon>
        <taxon>Candidatus Entotheonella</taxon>
    </lineage>
</organism>
<dbReference type="Gene3D" id="1.10.486.10">
    <property type="entry name" value="PCRA, domain 4"/>
    <property type="match status" value="1"/>
</dbReference>
<dbReference type="PANTHER" id="PTHR11070:SF2">
    <property type="entry name" value="ATP-DEPENDENT DNA HELICASE SRS2"/>
    <property type="match status" value="1"/>
</dbReference>
<dbReference type="AlphaFoldDB" id="W4LLT1"/>
<dbReference type="Proteomes" id="UP000019141">
    <property type="component" value="Unassembled WGS sequence"/>
</dbReference>
<dbReference type="SUPFAM" id="SSF52540">
    <property type="entry name" value="P-loop containing nucleoside triphosphate hydrolases"/>
    <property type="match status" value="1"/>
</dbReference>
<dbReference type="Pfam" id="PF13361">
    <property type="entry name" value="UvrD_C"/>
    <property type="match status" value="1"/>
</dbReference>
<evidence type="ECO:0000256" key="6">
    <source>
        <dbReference type="SAM" id="MobiDB-lite"/>
    </source>
</evidence>